<evidence type="ECO:0000313" key="2">
    <source>
        <dbReference type="EMBL" id="CAB4605282.1"/>
    </source>
</evidence>
<feature type="domain" description="Nucleoside phosphorylase" evidence="1">
    <location>
        <begin position="4"/>
        <end position="223"/>
    </location>
</feature>
<dbReference type="AlphaFoldDB" id="A0A6J6GV75"/>
<evidence type="ECO:0000259" key="1">
    <source>
        <dbReference type="Pfam" id="PF01048"/>
    </source>
</evidence>
<name>A0A6J6GV75_9ZZZZ</name>
<gene>
    <name evidence="2" type="ORF">UFOPK1820_01016</name>
</gene>
<dbReference type="GO" id="GO:0009116">
    <property type="term" value="P:nucleoside metabolic process"/>
    <property type="evidence" value="ECO:0007669"/>
    <property type="project" value="InterPro"/>
</dbReference>
<dbReference type="CDD" id="cd09008">
    <property type="entry name" value="MTAN"/>
    <property type="match status" value="1"/>
</dbReference>
<dbReference type="GO" id="GO:0019509">
    <property type="term" value="P:L-methionine salvage from methylthioadenosine"/>
    <property type="evidence" value="ECO:0007669"/>
    <property type="project" value="InterPro"/>
</dbReference>
<dbReference type="Pfam" id="PF01048">
    <property type="entry name" value="PNP_UDP_1"/>
    <property type="match status" value="1"/>
</dbReference>
<dbReference type="InterPro" id="IPR035994">
    <property type="entry name" value="Nucleoside_phosphorylase_sf"/>
</dbReference>
<sequence>MKCIAIVIAMSSEAEPILRALNAQEISAVPLLPFKFYEAHRSTCRIIISVNGVDKHHGVDSIGTESAALNTYCVIDRFKPDLVISAGTAGGWGARGAVIGDVYLSDQKFVHHDRRIGIAGFSEYGIGSYAAVPVSALARALNVKQGIVTTSNSLDENDDDRRLIAESGGSVKDMEAAAVAYVCEMMSTPVMAVKAITDLVDHPTATAEQFTANLSMASRQLGENLLKIMDFCAPRSVRDLEG</sequence>
<dbReference type="GO" id="GO:0008930">
    <property type="term" value="F:methylthioadenosine nucleosidase activity"/>
    <property type="evidence" value="ECO:0007669"/>
    <property type="project" value="InterPro"/>
</dbReference>
<dbReference type="PANTHER" id="PTHR46994">
    <property type="entry name" value="5'-METHYLTHIOADENOSINE/S-ADENOSYLHOMOCYSTEINE NUCLEOSIDASE 1"/>
    <property type="match status" value="1"/>
</dbReference>
<dbReference type="PANTHER" id="PTHR46994:SF1">
    <property type="entry name" value="5'-METHYLTHIOADENOSINE NUCLEOSIDASE"/>
    <property type="match status" value="1"/>
</dbReference>
<organism evidence="2">
    <name type="scientific">freshwater metagenome</name>
    <dbReference type="NCBI Taxonomy" id="449393"/>
    <lineage>
        <taxon>unclassified sequences</taxon>
        <taxon>metagenomes</taxon>
        <taxon>ecological metagenomes</taxon>
    </lineage>
</organism>
<dbReference type="InterPro" id="IPR044580">
    <property type="entry name" value="MTAN"/>
</dbReference>
<dbReference type="Gene3D" id="3.40.50.1580">
    <property type="entry name" value="Nucleoside phosphorylase domain"/>
    <property type="match status" value="1"/>
</dbReference>
<protein>
    <submittedName>
        <fullName evidence="2">Unannotated protein</fullName>
    </submittedName>
</protein>
<accession>A0A6J6GV75</accession>
<dbReference type="InterPro" id="IPR000845">
    <property type="entry name" value="Nucleoside_phosphorylase_d"/>
</dbReference>
<dbReference type="SUPFAM" id="SSF53167">
    <property type="entry name" value="Purine and uridine phosphorylases"/>
    <property type="match status" value="1"/>
</dbReference>
<dbReference type="EMBL" id="CAEZUK010000172">
    <property type="protein sequence ID" value="CAB4605282.1"/>
    <property type="molecule type" value="Genomic_DNA"/>
</dbReference>
<proteinExistence type="predicted"/>
<reference evidence="2" key="1">
    <citation type="submission" date="2020-05" db="EMBL/GenBank/DDBJ databases">
        <authorList>
            <person name="Chiriac C."/>
            <person name="Salcher M."/>
            <person name="Ghai R."/>
            <person name="Kavagutti S V."/>
        </authorList>
    </citation>
    <scope>NUCLEOTIDE SEQUENCE</scope>
</reference>